<dbReference type="PIRSF" id="PIRSF000460">
    <property type="entry name" value="Pprylas_GlgP"/>
    <property type="match status" value="1"/>
</dbReference>
<evidence type="ECO:0000256" key="8">
    <source>
        <dbReference type="ARBA" id="ARBA00023277"/>
    </source>
</evidence>
<dbReference type="Gene3D" id="3.40.50.2000">
    <property type="entry name" value="Glycogen Phosphorylase B"/>
    <property type="match status" value="2"/>
</dbReference>
<dbReference type="InterPro" id="IPR011833">
    <property type="entry name" value="Glycg_phsphrylas"/>
</dbReference>
<dbReference type="OrthoDB" id="9215500at2759"/>
<organism evidence="11 12">
    <name type="scientific">Cryptosporidium andersoni</name>
    <dbReference type="NCBI Taxonomy" id="117008"/>
    <lineage>
        <taxon>Eukaryota</taxon>
        <taxon>Sar</taxon>
        <taxon>Alveolata</taxon>
        <taxon>Apicomplexa</taxon>
        <taxon>Conoidasida</taxon>
        <taxon>Coccidia</taxon>
        <taxon>Eucoccidiorida</taxon>
        <taxon>Eimeriorina</taxon>
        <taxon>Cryptosporidiidae</taxon>
        <taxon>Cryptosporidium</taxon>
    </lineage>
</organism>
<dbReference type="SUPFAM" id="SSF53756">
    <property type="entry name" value="UDP-Glycosyltransferase/glycogen phosphorylase"/>
    <property type="match status" value="1"/>
</dbReference>
<comment type="cofactor">
    <cofactor evidence="2 10">
        <name>pyridoxal 5'-phosphate</name>
        <dbReference type="ChEBI" id="CHEBI:597326"/>
    </cofactor>
</comment>
<evidence type="ECO:0000256" key="1">
    <source>
        <dbReference type="ARBA" id="ARBA00001275"/>
    </source>
</evidence>
<evidence type="ECO:0000256" key="7">
    <source>
        <dbReference type="ARBA" id="ARBA00022898"/>
    </source>
</evidence>
<evidence type="ECO:0000256" key="4">
    <source>
        <dbReference type="ARBA" id="ARBA00022533"/>
    </source>
</evidence>
<dbReference type="Pfam" id="PF00343">
    <property type="entry name" value="Phosphorylase"/>
    <property type="match status" value="1"/>
</dbReference>
<gene>
    <name evidence="11" type="ORF">cand_005870</name>
</gene>
<reference evidence="11 12" key="1">
    <citation type="submission" date="2016-10" db="EMBL/GenBank/DDBJ databases">
        <title>Reductive evolution of mitochondrial metabolism and differential evolution of invasion-related proteins in Cryptosporidium.</title>
        <authorList>
            <person name="Liu S."/>
            <person name="Roellig D.M."/>
            <person name="Guo Y."/>
            <person name="Li N."/>
            <person name="Frace M.A."/>
            <person name="Tang K."/>
            <person name="Zhang L."/>
            <person name="Feng Y."/>
            <person name="Xiao L."/>
        </authorList>
    </citation>
    <scope>NUCLEOTIDE SEQUENCE [LARGE SCALE GENOMIC DNA]</scope>
    <source>
        <strain evidence="11">30847</strain>
    </source>
</reference>
<dbReference type="FunFam" id="3.40.50.2000:FF:000002">
    <property type="entry name" value="Alpha-1,4 glucan phosphorylase"/>
    <property type="match status" value="1"/>
</dbReference>
<keyword evidence="7 9" id="KW-0663">Pyridoxal phosphate</keyword>
<evidence type="ECO:0000256" key="9">
    <source>
        <dbReference type="PIRSR" id="PIRSR000460-1"/>
    </source>
</evidence>
<dbReference type="GO" id="GO:0005737">
    <property type="term" value="C:cytoplasm"/>
    <property type="evidence" value="ECO:0007669"/>
    <property type="project" value="TreeGrafter"/>
</dbReference>
<accession>A0A1J4MTH1</accession>
<keyword evidence="8 10" id="KW-0119">Carbohydrate metabolism</keyword>
<dbReference type="EMBL" id="LRBS01000067">
    <property type="protein sequence ID" value="OII76189.1"/>
    <property type="molecule type" value="Genomic_DNA"/>
</dbReference>
<comment type="catalytic activity">
    <reaction evidence="1 10">
        <text>[(1-&gt;4)-alpha-D-glucosyl](n) + phosphate = [(1-&gt;4)-alpha-D-glucosyl](n-1) + alpha-D-glucose 1-phosphate</text>
        <dbReference type="Rhea" id="RHEA:41732"/>
        <dbReference type="Rhea" id="RHEA-COMP:9584"/>
        <dbReference type="Rhea" id="RHEA-COMP:9586"/>
        <dbReference type="ChEBI" id="CHEBI:15444"/>
        <dbReference type="ChEBI" id="CHEBI:43474"/>
        <dbReference type="ChEBI" id="CHEBI:58601"/>
        <dbReference type="EC" id="2.4.1.1"/>
    </reaction>
</comment>
<proteinExistence type="inferred from homology"/>
<comment type="caution">
    <text evidence="11">The sequence shown here is derived from an EMBL/GenBank/DDBJ whole genome shotgun (WGS) entry which is preliminary data.</text>
</comment>
<evidence type="ECO:0000313" key="12">
    <source>
        <dbReference type="Proteomes" id="UP000186804"/>
    </source>
</evidence>
<dbReference type="AlphaFoldDB" id="A0A1J4MTH1"/>
<dbReference type="GO" id="GO:0008184">
    <property type="term" value="F:glycogen phosphorylase activity"/>
    <property type="evidence" value="ECO:0007669"/>
    <property type="project" value="InterPro"/>
</dbReference>
<evidence type="ECO:0000256" key="3">
    <source>
        <dbReference type="ARBA" id="ARBA00006047"/>
    </source>
</evidence>
<evidence type="ECO:0000313" key="11">
    <source>
        <dbReference type="EMBL" id="OII76189.1"/>
    </source>
</evidence>
<dbReference type="NCBIfam" id="TIGR02093">
    <property type="entry name" value="P_ylase"/>
    <property type="match status" value="1"/>
</dbReference>
<sequence>MGDSVFVHEGYNFEMRRKASFSKLTGAVPRGMIGMYQDDFDPSADSRREKLWRLMEIYLPTDSESIQKSIVNHVEYTLACTRFNFDDNAAYRATAFSIRDRLIENLNDTNEYFTETDCKRCYYLSLEFLLGRAMQNALVNLDIEDNYKKSLFGLGYNLENLYENEHDAALGNGGLGRLAACFLDSLATKNFAGWGYGIRYTYGIFEQKIVQGRQFEYPDYWLVQSNPWEIERQDVTYGVRFYGKVREFEEHGKKKYRWVDGEVIQAVAYDNPIPGFDTYNCINLRLWKATPSKEFDFSAFNEGKYVDAVCGRQRADYITAVLYPNDNTDQGKELRLKQQYFFVCATMQDILRRFKKTGSVNWKDLPKKVSCQLNDTHPTIAIAEMMRILIDVEDLEWDFAWDITCQCFNYTNHTVLPEALEKWSAALINRLLPRHLMIINEINHRFLNDVRNVMGDGPWISKMSIYEEGWDKKIRMANLAVIGSAKVNGVAVLHTEIVKKDLFSDFVEYYSRKGISDKFVNITNGVTPRRWINCANPELSHLISSWLGSDSWLTNFDMIQSLQNNIDDEGLQKEWAEVKLHNKQRLARWVEVNTGYKVDTNMLFDIQVKRIHEYKRQLLNVFYIIHRYLTLKRLSTNERKKVVPRCCFFGGKAAPGYAVAKSAIKMINNLSVVINNDPDTKEYLMCIFLPNYNVSNAQIIIPASDISQHISTAGTEASGTSNMKFVMNGGLILGTLDGANVEIKEECGDDTMFIFGALEHQVSEIRAQAANGNYHIDERLQEVFNFIRTGGIMLGDGKAQGEFCDIIDRISSNGNGYVGDHYLLCYDFPLYCKAQEKVDEAYKNKKEWIKTCIKATSSMGKFSTDRTIEEYATLIWGLEPCERPAPESCHRLSICSQSSDRTTTKK</sequence>
<keyword evidence="6 10" id="KW-0808">Transferase</keyword>
<dbReference type="GO" id="GO:0030170">
    <property type="term" value="F:pyridoxal phosphate binding"/>
    <property type="evidence" value="ECO:0007669"/>
    <property type="project" value="InterPro"/>
</dbReference>
<dbReference type="CDD" id="cd04300">
    <property type="entry name" value="GT35_Glycogen_Phosphorylase"/>
    <property type="match status" value="1"/>
</dbReference>
<dbReference type="GeneID" id="92364772"/>
<dbReference type="PANTHER" id="PTHR11468">
    <property type="entry name" value="GLYCOGEN PHOSPHORYLASE"/>
    <property type="match status" value="1"/>
</dbReference>
<dbReference type="PROSITE" id="PS00102">
    <property type="entry name" value="PHOSPHORYLASE"/>
    <property type="match status" value="1"/>
</dbReference>
<keyword evidence="5 10" id="KW-0328">Glycosyltransferase</keyword>
<evidence type="ECO:0000256" key="5">
    <source>
        <dbReference type="ARBA" id="ARBA00022676"/>
    </source>
</evidence>
<keyword evidence="4" id="KW-0021">Allosteric enzyme</keyword>
<dbReference type="Proteomes" id="UP000186804">
    <property type="component" value="Unassembled WGS sequence"/>
</dbReference>
<dbReference type="RefSeq" id="XP_067068035.1">
    <property type="nucleotide sequence ID" value="XM_067210828.1"/>
</dbReference>
<dbReference type="VEuPathDB" id="CryptoDB:cand_005870"/>
<comment type="function">
    <text evidence="10">Allosteric enzyme that catalyzes the rate-limiting step in glycogen catabolism, the phosphorolytic cleavage of glycogen to produce glucose-1-phosphate, and plays a central role in maintaining cellular and organismal glucose homeostasis.</text>
</comment>
<evidence type="ECO:0000256" key="2">
    <source>
        <dbReference type="ARBA" id="ARBA00001933"/>
    </source>
</evidence>
<evidence type="ECO:0000256" key="10">
    <source>
        <dbReference type="RuleBase" id="RU000587"/>
    </source>
</evidence>
<dbReference type="PANTHER" id="PTHR11468:SF3">
    <property type="entry name" value="GLYCOGEN PHOSPHORYLASE, LIVER FORM"/>
    <property type="match status" value="1"/>
</dbReference>
<name>A0A1J4MTH1_9CRYT</name>
<dbReference type="FunFam" id="3.40.50.2000:FF:000003">
    <property type="entry name" value="Alpha-1,4 glucan phosphorylase"/>
    <property type="match status" value="1"/>
</dbReference>
<dbReference type="InterPro" id="IPR000811">
    <property type="entry name" value="Glyco_trans_35"/>
</dbReference>
<keyword evidence="12" id="KW-1185">Reference proteome</keyword>
<feature type="modified residue" description="N6-(pyridoxal phosphate)lysine" evidence="9">
    <location>
        <position position="724"/>
    </location>
</feature>
<dbReference type="EC" id="2.4.1.1" evidence="10"/>
<dbReference type="GO" id="GO:0005980">
    <property type="term" value="P:glycogen catabolic process"/>
    <property type="evidence" value="ECO:0007669"/>
    <property type="project" value="TreeGrafter"/>
</dbReference>
<evidence type="ECO:0000256" key="6">
    <source>
        <dbReference type="ARBA" id="ARBA00022679"/>
    </source>
</evidence>
<dbReference type="InterPro" id="IPR035090">
    <property type="entry name" value="Pyridoxal_P_attach_site"/>
</dbReference>
<comment type="similarity">
    <text evidence="3 10">Belongs to the glycogen phosphorylase family.</text>
</comment>
<protein>
    <recommendedName>
        <fullName evidence="10">Alpha-1,4 glucan phosphorylase</fullName>
        <ecNumber evidence="10">2.4.1.1</ecNumber>
    </recommendedName>
</protein>